<dbReference type="RefSeq" id="WP_196568184.1">
    <property type="nucleotide sequence ID" value="NZ_JADRYY010000023.1"/>
</dbReference>
<name>A0ABS0IWK5_9GAMM</name>
<proteinExistence type="predicted"/>
<accession>A0ABS0IWK5</accession>
<keyword evidence="2" id="KW-1185">Reference proteome</keyword>
<evidence type="ECO:0008006" key="3">
    <source>
        <dbReference type="Google" id="ProtNLM"/>
    </source>
</evidence>
<dbReference type="Proteomes" id="UP000614721">
    <property type="component" value="Unassembled WGS sequence"/>
</dbReference>
<dbReference type="EMBL" id="JADSJP010000018">
    <property type="protein sequence ID" value="MBG2879950.1"/>
    <property type="molecule type" value="Genomic_DNA"/>
</dbReference>
<gene>
    <name evidence="1" type="ORF">I4902_11780</name>
</gene>
<reference evidence="1 2" key="1">
    <citation type="submission" date="2020-11" db="EMBL/GenBank/DDBJ databases">
        <title>Enhanced detection system for hospital associated transmission using whole genome sequencing surveillance.</title>
        <authorList>
            <person name="Harrison L.H."/>
            <person name="Van Tyne D."/>
            <person name="Marsh J.W."/>
            <person name="Griffith M.P."/>
            <person name="Snyder D.J."/>
            <person name="Cooper V.S."/>
            <person name="Mustapha M."/>
        </authorList>
    </citation>
    <scope>NUCLEOTIDE SEQUENCE [LARGE SCALE GENOMIC DNA]</scope>
    <source>
        <strain evidence="1 2">PR00075</strain>
    </source>
</reference>
<organism evidence="1 2">
    <name type="scientific">Proteus alimentorum</name>
    <dbReference type="NCBI Taxonomy" id="1973495"/>
    <lineage>
        <taxon>Bacteria</taxon>
        <taxon>Pseudomonadati</taxon>
        <taxon>Pseudomonadota</taxon>
        <taxon>Gammaproteobacteria</taxon>
        <taxon>Enterobacterales</taxon>
        <taxon>Morganellaceae</taxon>
        <taxon>Proteus</taxon>
    </lineage>
</organism>
<comment type="caution">
    <text evidence="1">The sequence shown here is derived from an EMBL/GenBank/DDBJ whole genome shotgun (WGS) entry which is preliminary data.</text>
</comment>
<protein>
    <recommendedName>
        <fullName evidence="3">Lipoprotein</fullName>
    </recommendedName>
</protein>
<dbReference type="PROSITE" id="PS51257">
    <property type="entry name" value="PROKAR_LIPOPROTEIN"/>
    <property type="match status" value="1"/>
</dbReference>
<evidence type="ECO:0000313" key="2">
    <source>
        <dbReference type="Proteomes" id="UP000614721"/>
    </source>
</evidence>
<sequence>MKNTINEFFPFTTSIAVLFLTGCNILTPKIDRTFSPPENGRTVKITVDVPDIAELSPMKVMYRSNLCRKTYNNNEVPTYTVSGFNSEIVLLEKESHSSLYSAELPYRGGGKCDWQLSNITLRMTLKINNHFSKDITGVVGTGVIVIFDNNQPQRVGKKPINKKDDFYIIADYFPWVDTPFKNDKNISLWLYGEELYLYYKSRDAQQITWKPIIHPNIVVYSEYPAERKTEGVSTIYSYPDGTKSSNRDGKPDYKKLLSFIKE</sequence>
<evidence type="ECO:0000313" key="1">
    <source>
        <dbReference type="EMBL" id="MBG2879950.1"/>
    </source>
</evidence>